<feature type="binding site" evidence="15">
    <location>
        <position position="211"/>
    </location>
    <ligand>
        <name>substrate</name>
    </ligand>
</feature>
<dbReference type="eggNOG" id="COG0117">
    <property type="taxonomic scope" value="Bacteria"/>
</dbReference>
<feature type="binding site" evidence="15">
    <location>
        <position position="207"/>
    </location>
    <ligand>
        <name>NADP(+)</name>
        <dbReference type="ChEBI" id="CHEBI:58349"/>
    </ligand>
</feature>
<dbReference type="PANTHER" id="PTHR38011">
    <property type="entry name" value="DIHYDROFOLATE REDUCTASE FAMILY PROTEIN (AFU_ORTHOLOGUE AFUA_8G06820)"/>
    <property type="match status" value="1"/>
</dbReference>
<organism evidence="18 19">
    <name type="scientific">Pseudoalteromonas piratica</name>
    <dbReference type="NCBI Taxonomy" id="1348114"/>
    <lineage>
        <taxon>Bacteria</taxon>
        <taxon>Pseudomonadati</taxon>
        <taxon>Pseudomonadota</taxon>
        <taxon>Gammaproteobacteria</taxon>
        <taxon>Alteromonadales</taxon>
        <taxon>Pseudoalteromonadaceae</taxon>
        <taxon>Pseudoalteromonas</taxon>
    </lineage>
</organism>
<proteinExistence type="inferred from homology"/>
<accession>A0A0A7EHD6</accession>
<evidence type="ECO:0000313" key="19">
    <source>
        <dbReference type="Proteomes" id="UP000030341"/>
    </source>
</evidence>
<feature type="binding site" evidence="16">
    <location>
        <position position="57"/>
    </location>
    <ligand>
        <name>Zn(2+)</name>
        <dbReference type="ChEBI" id="CHEBI:29105"/>
        <note>catalytic</note>
    </ligand>
</feature>
<keyword evidence="8 13" id="KW-0378">Hydrolase</keyword>
<dbReference type="FunFam" id="3.40.140.10:FF:000025">
    <property type="entry name" value="Riboflavin biosynthesis protein RibD"/>
    <property type="match status" value="1"/>
</dbReference>
<dbReference type="InterPro" id="IPR024072">
    <property type="entry name" value="DHFR-like_dom_sf"/>
</dbReference>
<feature type="binding site" evidence="15">
    <location>
        <position position="237"/>
    </location>
    <ligand>
        <name>NADP(+)</name>
        <dbReference type="ChEBI" id="CHEBI:58349"/>
    </ligand>
</feature>
<keyword evidence="10 13" id="KW-0521">NADP</keyword>
<keyword evidence="7 13" id="KW-0479">Metal-binding</keyword>
<feature type="binding site" evidence="16">
    <location>
        <position position="91"/>
    </location>
    <ligand>
        <name>Zn(2+)</name>
        <dbReference type="ChEBI" id="CHEBI:29105"/>
        <note>catalytic</note>
    </ligand>
</feature>
<sequence length="373" mass="40833">MLDSRFSERDHFFMSRAIELAKQGRFTTTPNPNVGCVLVKDNQIIGEGFHIQAGGPHAEVHALKMAGDNAKGATAYVTLEPCSHYGRTPPCAEGLINAGVSRVIAAMVDPNPEVAGRGLKMLEDAGIETDFGLLTNEAEALNLGFLKRMRTNLPYVRCKLAASLDGKTALHNGESKWITSSESRRVVQALRAESCAVLSGADTVIIDNAKLNVRFDELDELDAKHSTRQPVRVIIDSQNRLTPELALFQQESKIIIARTKLDNSHTWPHFVEQVIVKATNDKVDLPALMAMLAERSINLVLLEAGATLAGKMFEANLVDELVLFMAPKLMGHTSKSLINLPAFDAMSQVPELEIKTLKHVGQDICLHALVKRN</sequence>
<dbReference type="Pfam" id="PF00383">
    <property type="entry name" value="dCMP_cyt_deam_1"/>
    <property type="match status" value="1"/>
</dbReference>
<evidence type="ECO:0000256" key="7">
    <source>
        <dbReference type="ARBA" id="ARBA00022723"/>
    </source>
</evidence>
<dbReference type="RefSeq" id="WP_038642467.1">
    <property type="nucleotide sequence ID" value="NZ_CP009888.1"/>
</dbReference>
<dbReference type="InterPro" id="IPR002734">
    <property type="entry name" value="RibDG_C"/>
</dbReference>
<evidence type="ECO:0000256" key="9">
    <source>
        <dbReference type="ARBA" id="ARBA00022833"/>
    </source>
</evidence>
<dbReference type="PROSITE" id="PS51747">
    <property type="entry name" value="CYT_DCMP_DEAMINASES_2"/>
    <property type="match status" value="1"/>
</dbReference>
<dbReference type="InterPro" id="IPR004794">
    <property type="entry name" value="Eubact_RibD"/>
</dbReference>
<evidence type="ECO:0000256" key="3">
    <source>
        <dbReference type="ARBA" id="ARBA00004910"/>
    </source>
</evidence>
<evidence type="ECO:0000256" key="8">
    <source>
        <dbReference type="ARBA" id="ARBA00022801"/>
    </source>
</evidence>
<evidence type="ECO:0000256" key="12">
    <source>
        <dbReference type="ARBA" id="ARBA00023268"/>
    </source>
</evidence>
<keyword evidence="12" id="KW-0511">Multifunctional enzyme</keyword>
<dbReference type="Gene3D" id="3.40.140.10">
    <property type="entry name" value="Cytidine Deaminase, domain 2"/>
    <property type="match status" value="1"/>
</dbReference>
<evidence type="ECO:0000256" key="13">
    <source>
        <dbReference type="PIRNR" id="PIRNR006769"/>
    </source>
</evidence>
<dbReference type="PANTHER" id="PTHR38011:SF7">
    <property type="entry name" value="2,5-DIAMINO-6-RIBOSYLAMINO-4(3H)-PYRIMIDINONE 5'-PHOSPHATE REDUCTASE"/>
    <property type="match status" value="1"/>
</dbReference>
<dbReference type="HOGENOM" id="CLU_036590_1_2_6"/>
<gene>
    <name evidence="18" type="primary">ribD</name>
    <name evidence="18" type="ORF">OM33_13590</name>
</gene>
<feature type="binding site" evidence="15">
    <location>
        <position position="177"/>
    </location>
    <ligand>
        <name>NADP(+)</name>
        <dbReference type="ChEBI" id="CHEBI:58349"/>
    </ligand>
</feature>
<feature type="active site" description="Proton donor" evidence="14">
    <location>
        <position position="59"/>
    </location>
</feature>
<evidence type="ECO:0000256" key="2">
    <source>
        <dbReference type="ARBA" id="ARBA00004882"/>
    </source>
</evidence>
<dbReference type="GO" id="GO:0050661">
    <property type="term" value="F:NADP binding"/>
    <property type="evidence" value="ECO:0007669"/>
    <property type="project" value="InterPro"/>
</dbReference>
<dbReference type="InterPro" id="IPR016192">
    <property type="entry name" value="APOBEC/CMP_deaminase_Zn-bd"/>
</dbReference>
<dbReference type="SUPFAM" id="SSF53927">
    <property type="entry name" value="Cytidine deaminase-like"/>
    <property type="match status" value="1"/>
</dbReference>
<feature type="binding site" evidence="16">
    <location>
        <position position="82"/>
    </location>
    <ligand>
        <name>Zn(2+)</name>
        <dbReference type="ChEBI" id="CHEBI:29105"/>
        <note>catalytic</note>
    </ligand>
</feature>
<protein>
    <recommendedName>
        <fullName evidence="13">Riboflavin biosynthesis protein RibD</fullName>
    </recommendedName>
    <domain>
        <recommendedName>
            <fullName evidence="13">Diaminohydroxyphosphoribosylaminopyrimidine deaminase</fullName>
            <shortName evidence="13">DRAP deaminase</shortName>
            <ecNumber evidence="13">3.5.4.26</ecNumber>
        </recommendedName>
        <alternativeName>
            <fullName evidence="13">Riboflavin-specific deaminase</fullName>
        </alternativeName>
    </domain>
    <domain>
        <recommendedName>
            <fullName evidence="13">5-amino-6-(5-phosphoribosylamino)uracil reductase</fullName>
            <ecNumber evidence="13">1.1.1.193</ecNumber>
        </recommendedName>
        <alternativeName>
            <fullName evidence="13">HTP reductase</fullName>
        </alternativeName>
    </domain>
</protein>
<evidence type="ECO:0000256" key="4">
    <source>
        <dbReference type="ARBA" id="ARBA00005259"/>
    </source>
</evidence>
<dbReference type="EMBL" id="CP009888">
    <property type="protein sequence ID" value="AIY66029.1"/>
    <property type="molecule type" value="Genomic_DNA"/>
</dbReference>
<comment type="similarity">
    <text evidence="5 13">In the C-terminal section; belongs to the HTP reductase family.</text>
</comment>
<dbReference type="NCBIfam" id="NF008052">
    <property type="entry name" value="PRK10786.1"/>
    <property type="match status" value="1"/>
</dbReference>
<comment type="catalytic activity">
    <reaction evidence="13">
        <text>2,5-diamino-6-hydroxy-4-(5-phosphoribosylamino)-pyrimidine + H2O + H(+) = 5-amino-6-(5-phospho-D-ribosylamino)uracil + NH4(+)</text>
        <dbReference type="Rhea" id="RHEA:21868"/>
        <dbReference type="ChEBI" id="CHEBI:15377"/>
        <dbReference type="ChEBI" id="CHEBI:15378"/>
        <dbReference type="ChEBI" id="CHEBI:28938"/>
        <dbReference type="ChEBI" id="CHEBI:58453"/>
        <dbReference type="ChEBI" id="CHEBI:58614"/>
        <dbReference type="EC" id="3.5.4.26"/>
    </reaction>
</comment>
<dbReference type="AlphaFoldDB" id="A0A0A7EHD6"/>
<dbReference type="GO" id="GO:0009231">
    <property type="term" value="P:riboflavin biosynthetic process"/>
    <property type="evidence" value="ECO:0007669"/>
    <property type="project" value="UniProtKB-UniPathway"/>
</dbReference>
<evidence type="ECO:0000256" key="15">
    <source>
        <dbReference type="PIRSR" id="PIRSR006769-2"/>
    </source>
</evidence>
<dbReference type="InterPro" id="IPR050765">
    <property type="entry name" value="Riboflavin_Biosynth_HTPR"/>
</dbReference>
<dbReference type="CDD" id="cd01284">
    <property type="entry name" value="Riboflavin_deaminase-reductase"/>
    <property type="match status" value="1"/>
</dbReference>
<dbReference type="EC" id="3.5.4.26" evidence="13"/>
<feature type="domain" description="CMP/dCMP-type deaminase" evidence="17">
    <location>
        <begin position="8"/>
        <end position="130"/>
    </location>
</feature>
<feature type="binding site" evidence="15">
    <location>
        <position position="203"/>
    </location>
    <ligand>
        <name>substrate</name>
    </ligand>
</feature>
<dbReference type="EC" id="1.1.1.193" evidence="13"/>
<dbReference type="PIRSF" id="PIRSF006769">
    <property type="entry name" value="RibD"/>
    <property type="match status" value="1"/>
</dbReference>
<feature type="binding site" evidence="15">
    <location>
        <position position="161"/>
    </location>
    <ligand>
        <name>NADP(+)</name>
        <dbReference type="ChEBI" id="CHEBI:58349"/>
    </ligand>
</feature>
<dbReference type="NCBIfam" id="TIGR00227">
    <property type="entry name" value="ribD_Cterm"/>
    <property type="match status" value="1"/>
</dbReference>
<dbReference type="OrthoDB" id="9800865at2"/>
<evidence type="ECO:0000256" key="11">
    <source>
        <dbReference type="ARBA" id="ARBA00023002"/>
    </source>
</evidence>
<evidence type="ECO:0000256" key="16">
    <source>
        <dbReference type="PIRSR" id="PIRSR006769-3"/>
    </source>
</evidence>
<evidence type="ECO:0000313" key="18">
    <source>
        <dbReference type="EMBL" id="AIY66029.1"/>
    </source>
</evidence>
<feature type="binding site" evidence="15">
    <location>
        <position position="214"/>
    </location>
    <ligand>
        <name>substrate</name>
    </ligand>
</feature>
<dbReference type="eggNOG" id="COG1985">
    <property type="taxonomic scope" value="Bacteria"/>
</dbReference>
<keyword evidence="9 13" id="KW-0862">Zinc</keyword>
<dbReference type="PROSITE" id="PS00903">
    <property type="entry name" value="CYT_DCMP_DEAMINASES_1"/>
    <property type="match status" value="1"/>
</dbReference>
<keyword evidence="19" id="KW-1185">Reference proteome</keyword>
<evidence type="ECO:0000256" key="1">
    <source>
        <dbReference type="ARBA" id="ARBA00002151"/>
    </source>
</evidence>
<dbReference type="Proteomes" id="UP000030341">
    <property type="component" value="Chromosome 1"/>
</dbReference>
<comment type="pathway">
    <text evidence="2 13">Cofactor biosynthesis; riboflavin biosynthesis; 5-amino-6-(D-ribitylamino)uracil from GTP: step 2/4.</text>
</comment>
<evidence type="ECO:0000259" key="17">
    <source>
        <dbReference type="PROSITE" id="PS51747"/>
    </source>
</evidence>
<evidence type="ECO:0000256" key="10">
    <source>
        <dbReference type="ARBA" id="ARBA00022857"/>
    </source>
</evidence>
<dbReference type="SUPFAM" id="SSF53597">
    <property type="entry name" value="Dihydrofolate reductase-like"/>
    <property type="match status" value="1"/>
</dbReference>
<dbReference type="GO" id="GO:0008835">
    <property type="term" value="F:diaminohydroxyphosphoribosylaminopyrimidine deaminase activity"/>
    <property type="evidence" value="ECO:0007669"/>
    <property type="project" value="UniProtKB-EC"/>
</dbReference>
<name>A0A0A7EHD6_9GAMM</name>
<dbReference type="Pfam" id="PF01872">
    <property type="entry name" value="RibD_C"/>
    <property type="match status" value="1"/>
</dbReference>
<evidence type="ECO:0000256" key="5">
    <source>
        <dbReference type="ARBA" id="ARBA00007417"/>
    </source>
</evidence>
<feature type="binding site" evidence="15">
    <location>
        <position position="191"/>
    </location>
    <ligand>
        <name>substrate</name>
    </ligand>
</feature>
<dbReference type="InterPro" id="IPR011549">
    <property type="entry name" value="RibD_C"/>
</dbReference>
<dbReference type="InterPro" id="IPR002125">
    <property type="entry name" value="CMP_dCMP_dom"/>
</dbReference>
<comment type="similarity">
    <text evidence="4 13">In the N-terminal section; belongs to the cytidine and deoxycytidylate deaminase family.</text>
</comment>
<dbReference type="KEGG" id="pseo:OM33_13590"/>
<dbReference type="NCBIfam" id="TIGR00326">
    <property type="entry name" value="eubact_ribD"/>
    <property type="match status" value="1"/>
</dbReference>
<comment type="cofactor">
    <cofactor evidence="13 16">
        <name>Zn(2+)</name>
        <dbReference type="ChEBI" id="CHEBI:29105"/>
    </cofactor>
    <text evidence="13 16">Binds 1 zinc ion.</text>
</comment>
<dbReference type="GO" id="GO:0008703">
    <property type="term" value="F:5-amino-6-(5-phosphoribosylamino)uracil reductase activity"/>
    <property type="evidence" value="ECO:0007669"/>
    <property type="project" value="UniProtKB-EC"/>
</dbReference>
<comment type="catalytic activity">
    <reaction evidence="13">
        <text>5-amino-6-(5-phospho-D-ribitylamino)uracil + NADP(+) = 5-amino-6-(5-phospho-D-ribosylamino)uracil + NADPH + H(+)</text>
        <dbReference type="Rhea" id="RHEA:17845"/>
        <dbReference type="ChEBI" id="CHEBI:15378"/>
        <dbReference type="ChEBI" id="CHEBI:57783"/>
        <dbReference type="ChEBI" id="CHEBI:58349"/>
        <dbReference type="ChEBI" id="CHEBI:58421"/>
        <dbReference type="ChEBI" id="CHEBI:58453"/>
        <dbReference type="EC" id="1.1.1.193"/>
    </reaction>
</comment>
<keyword evidence="11 13" id="KW-0560">Oxidoreductase</keyword>
<dbReference type="UniPathway" id="UPA00275">
    <property type="reaction ID" value="UER00401"/>
</dbReference>
<reference evidence="18 19" key="1">
    <citation type="submission" date="2014-11" db="EMBL/GenBank/DDBJ databases">
        <title>Complete Genome Sequence of Pseudoalteromonas sp. Strain OCN003 Isolated from Kaneohe Bay, Oahu, Hawaii.</title>
        <authorList>
            <person name="Beurmann S."/>
            <person name="Videau P."/>
            <person name="Ushijima B."/>
            <person name="Smith A.M."/>
            <person name="Aeby G.S."/>
            <person name="Callahan S.M."/>
            <person name="Belcaid M."/>
        </authorList>
    </citation>
    <scope>NUCLEOTIDE SEQUENCE [LARGE SCALE GENOMIC DNA]</scope>
    <source>
        <strain evidence="18 19">OCN003</strain>
    </source>
</reference>
<comment type="function">
    <text evidence="1 13">Converts 2,5-diamino-6-(ribosylamino)-4(3h)-pyrimidinone 5'-phosphate into 5-amino-6-(ribosylamino)-2,4(1h,3h)-pyrimidinedione 5'-phosphate.</text>
</comment>
<evidence type="ECO:0000256" key="14">
    <source>
        <dbReference type="PIRSR" id="PIRSR006769-1"/>
    </source>
</evidence>
<dbReference type="Gene3D" id="3.40.430.10">
    <property type="entry name" value="Dihydrofolate Reductase, subunit A"/>
    <property type="match status" value="1"/>
</dbReference>
<feature type="binding site" evidence="15">
    <location>
        <position position="175"/>
    </location>
    <ligand>
        <name>substrate</name>
    </ligand>
</feature>
<feature type="binding site" evidence="15">
    <location>
        <position position="303"/>
    </location>
    <ligand>
        <name>substrate</name>
    </ligand>
</feature>
<dbReference type="STRING" id="1348114.OM33_13590"/>
<comment type="pathway">
    <text evidence="3 13">Cofactor biosynthesis; riboflavin biosynthesis; 5-amino-6-(D-ribitylamino)uracil from GTP: step 3/4.</text>
</comment>
<dbReference type="GO" id="GO:0008270">
    <property type="term" value="F:zinc ion binding"/>
    <property type="evidence" value="ECO:0007669"/>
    <property type="project" value="InterPro"/>
</dbReference>
<evidence type="ECO:0000256" key="6">
    <source>
        <dbReference type="ARBA" id="ARBA00022619"/>
    </source>
</evidence>
<keyword evidence="6 13" id="KW-0686">Riboflavin biosynthesis</keyword>
<dbReference type="InterPro" id="IPR016193">
    <property type="entry name" value="Cytidine_deaminase-like"/>
</dbReference>